<reference evidence="1 2" key="2">
    <citation type="submission" date="2019-09" db="EMBL/GenBank/DDBJ databases">
        <authorList>
            <person name="Jin C."/>
        </authorList>
    </citation>
    <scope>NUCLEOTIDE SEQUENCE [LARGE SCALE GENOMIC DNA]</scope>
    <source>
        <strain evidence="1 2">AN110305</strain>
    </source>
</reference>
<keyword evidence="2" id="KW-1185">Reference proteome</keyword>
<dbReference type="Proteomes" id="UP000323454">
    <property type="component" value="Unassembled WGS sequence"/>
</dbReference>
<dbReference type="RefSeq" id="WP_149852931.1">
    <property type="nucleotide sequence ID" value="NZ_VUOB01000057.1"/>
</dbReference>
<evidence type="ECO:0008006" key="3">
    <source>
        <dbReference type="Google" id="ProtNLM"/>
    </source>
</evidence>
<accession>A0A5B2WWW2</accession>
<dbReference type="EMBL" id="VUOB01000057">
    <property type="protein sequence ID" value="KAA2255360.1"/>
    <property type="molecule type" value="Genomic_DNA"/>
</dbReference>
<evidence type="ECO:0000313" key="2">
    <source>
        <dbReference type="Proteomes" id="UP000323454"/>
    </source>
</evidence>
<dbReference type="AlphaFoldDB" id="A0A5B2WWW2"/>
<organism evidence="1 2">
    <name type="scientific">Solihabitans fulvus</name>
    <dbReference type="NCBI Taxonomy" id="1892852"/>
    <lineage>
        <taxon>Bacteria</taxon>
        <taxon>Bacillati</taxon>
        <taxon>Actinomycetota</taxon>
        <taxon>Actinomycetes</taxon>
        <taxon>Pseudonocardiales</taxon>
        <taxon>Pseudonocardiaceae</taxon>
        <taxon>Solihabitans</taxon>
    </lineage>
</organism>
<dbReference type="OrthoDB" id="3603919at2"/>
<evidence type="ECO:0000313" key="1">
    <source>
        <dbReference type="EMBL" id="KAA2255360.1"/>
    </source>
</evidence>
<gene>
    <name evidence="1" type="ORF">F0L68_28555</name>
</gene>
<comment type="caution">
    <text evidence="1">The sequence shown here is derived from an EMBL/GenBank/DDBJ whole genome shotgun (WGS) entry which is preliminary data.</text>
</comment>
<sequence length="316" mass="34697">MEFTGLSCYTANLVAYLAEDDPGAAARFADSVRLAVRVDLPDGALSFSHHDIPLDRLPDGTRLRYACAVDAMAARDEVEAELAAHGQVLVVTDNARLPWSPSFGTISTAPHWLLVDGRDGDQWHVVDHFAGLLPTGEQSAHTGTLSTARLLDAMTLPRHWSAVQQRRSELAFGFPVGTPLSGPQWLRRDRDDGRADELPGRWLTTDAEALPFLADRFRADPIGMAPYLDDLWTVAGHHTFRYRRLREDPACADDARAALDGALDAWRQLPSALRFAVDSARRDRPRASLVDLTFGNLLTIESGQDALLPTAGRTAR</sequence>
<protein>
    <recommendedName>
        <fullName evidence="3">Butirosin biosynthesis protein H, N-terminal</fullName>
    </recommendedName>
</protein>
<proteinExistence type="predicted"/>
<reference evidence="1 2" key="1">
    <citation type="submission" date="2019-09" db="EMBL/GenBank/DDBJ databases">
        <title>Goodfellowia gen. nov., a new genus of the Pseudonocardineae related to Actinoalloteichus, containing Goodfellowia coeruleoviolacea gen. nov., comb. nov. gen. nov., comb. nov.</title>
        <authorList>
            <person name="Labeda D."/>
        </authorList>
    </citation>
    <scope>NUCLEOTIDE SEQUENCE [LARGE SCALE GENOMIC DNA]</scope>
    <source>
        <strain evidence="1 2">AN110305</strain>
    </source>
</reference>
<name>A0A5B2WWW2_9PSEU</name>